<dbReference type="PANTHER" id="PTHR46268">
    <property type="entry name" value="STRESS RESPONSE PROTEIN NHAX"/>
    <property type="match status" value="1"/>
</dbReference>
<evidence type="ECO:0000313" key="4">
    <source>
        <dbReference type="Proteomes" id="UP000183894"/>
    </source>
</evidence>
<evidence type="ECO:0000259" key="2">
    <source>
        <dbReference type="Pfam" id="PF00582"/>
    </source>
</evidence>
<dbReference type="Gene3D" id="3.40.50.620">
    <property type="entry name" value="HUPs"/>
    <property type="match status" value="1"/>
</dbReference>
<organism evidence="3 4">
    <name type="scientific">Haloferax larsenii</name>
    <dbReference type="NCBI Taxonomy" id="302484"/>
    <lineage>
        <taxon>Archaea</taxon>
        <taxon>Methanobacteriati</taxon>
        <taxon>Methanobacteriota</taxon>
        <taxon>Stenosarchaea group</taxon>
        <taxon>Halobacteria</taxon>
        <taxon>Halobacteriales</taxon>
        <taxon>Haloferacaceae</taxon>
        <taxon>Haloferax</taxon>
    </lineage>
</organism>
<dbReference type="SUPFAM" id="SSF52402">
    <property type="entry name" value="Adenine nucleotide alpha hydrolases-like"/>
    <property type="match status" value="1"/>
</dbReference>
<dbReference type="InterPro" id="IPR006015">
    <property type="entry name" value="Universal_stress_UspA"/>
</dbReference>
<protein>
    <submittedName>
        <fullName evidence="3">Nucleotide-binding universal stress protein, UspA family</fullName>
    </submittedName>
</protein>
<dbReference type="PRINTS" id="PR01438">
    <property type="entry name" value="UNVRSLSTRESS"/>
</dbReference>
<dbReference type="Proteomes" id="UP000183894">
    <property type="component" value="Unassembled WGS sequence"/>
</dbReference>
<dbReference type="PANTHER" id="PTHR46268:SF6">
    <property type="entry name" value="UNIVERSAL STRESS PROTEIN UP12"/>
    <property type="match status" value="1"/>
</dbReference>
<dbReference type="EMBL" id="FOAD01000003">
    <property type="protein sequence ID" value="SEL24460.1"/>
    <property type="molecule type" value="Genomic_DNA"/>
</dbReference>
<sequence>MAVLAAVSGNKSPDDVVTVANNLAKAHGEELLVLHALPEESFEQRAESADDYFRDDAVHDAKQVAQRIVEETLGNTDGARLLGRIGTPASAILDTVGERNPTYIVIGSRKRTPVGKALLGSTTQSVMLHTDVPVVAVPEEE</sequence>
<dbReference type="Pfam" id="PF00582">
    <property type="entry name" value="Usp"/>
    <property type="match status" value="1"/>
</dbReference>
<dbReference type="AlphaFoldDB" id="A0A1H7NLM5"/>
<feature type="domain" description="UspA" evidence="2">
    <location>
        <begin position="3"/>
        <end position="138"/>
    </location>
</feature>
<accession>A0A1H7NLM5</accession>
<dbReference type="InterPro" id="IPR006016">
    <property type="entry name" value="UspA"/>
</dbReference>
<evidence type="ECO:0000313" key="3">
    <source>
        <dbReference type="EMBL" id="SEL24460.1"/>
    </source>
</evidence>
<name>A0A1H7NLM5_HALLR</name>
<proteinExistence type="inferred from homology"/>
<evidence type="ECO:0000256" key="1">
    <source>
        <dbReference type="ARBA" id="ARBA00008791"/>
    </source>
</evidence>
<dbReference type="OrthoDB" id="307404at2157"/>
<reference evidence="3 4" key="1">
    <citation type="submission" date="2016-10" db="EMBL/GenBank/DDBJ databases">
        <authorList>
            <person name="de Groot N.N."/>
        </authorList>
    </citation>
    <scope>NUCLEOTIDE SEQUENCE [LARGE SCALE GENOMIC DNA]</scope>
    <source>
        <strain evidence="3 4">CDM_5</strain>
    </source>
</reference>
<gene>
    <name evidence="3" type="ORF">SAMN04488691_103370</name>
</gene>
<dbReference type="InterPro" id="IPR014729">
    <property type="entry name" value="Rossmann-like_a/b/a_fold"/>
</dbReference>
<dbReference type="RefSeq" id="WP_083405278.1">
    <property type="nucleotide sequence ID" value="NZ_FOAD01000003.1"/>
</dbReference>
<comment type="similarity">
    <text evidence="1">Belongs to the universal stress protein A family.</text>
</comment>
<dbReference type="CDD" id="cd00293">
    <property type="entry name" value="USP-like"/>
    <property type="match status" value="1"/>
</dbReference>